<dbReference type="GO" id="GO:0005634">
    <property type="term" value="C:nucleus"/>
    <property type="evidence" value="ECO:0007669"/>
    <property type="project" value="TreeGrafter"/>
</dbReference>
<proteinExistence type="predicted"/>
<reference evidence="2" key="1">
    <citation type="submission" date="2022-03" db="EMBL/GenBank/DDBJ databases">
        <authorList>
            <person name="Sayadi A."/>
        </authorList>
    </citation>
    <scope>NUCLEOTIDE SEQUENCE</scope>
</reference>
<evidence type="ECO:0000259" key="1">
    <source>
        <dbReference type="PROSITE" id="PS51029"/>
    </source>
</evidence>
<dbReference type="PROSITE" id="PS51029">
    <property type="entry name" value="MADF"/>
    <property type="match status" value="1"/>
</dbReference>
<dbReference type="PANTHER" id="PTHR12243:SF67">
    <property type="entry name" value="COREPRESSOR OF PANGOLIN, ISOFORM A-RELATED"/>
    <property type="match status" value="1"/>
</dbReference>
<dbReference type="EMBL" id="CAKOFQ010006953">
    <property type="protein sequence ID" value="CAH1984224.1"/>
    <property type="molecule type" value="Genomic_DNA"/>
</dbReference>
<dbReference type="AlphaFoldDB" id="A0A9P0KY86"/>
<dbReference type="InterPro" id="IPR006578">
    <property type="entry name" value="MADF-dom"/>
</dbReference>
<dbReference type="Pfam" id="PF10545">
    <property type="entry name" value="MADF_DNA_bdg"/>
    <property type="match status" value="1"/>
</dbReference>
<gene>
    <name evidence="2" type="ORF">ACAOBT_LOCUS15978</name>
</gene>
<dbReference type="PANTHER" id="PTHR12243">
    <property type="entry name" value="MADF DOMAIN TRANSCRIPTION FACTOR"/>
    <property type="match status" value="1"/>
</dbReference>
<name>A0A9P0KY86_ACAOB</name>
<feature type="domain" description="MADF" evidence="1">
    <location>
        <begin position="9"/>
        <end position="105"/>
    </location>
</feature>
<dbReference type="SMART" id="SM00595">
    <property type="entry name" value="MADF"/>
    <property type="match status" value="1"/>
</dbReference>
<dbReference type="GO" id="GO:0005667">
    <property type="term" value="C:transcription regulator complex"/>
    <property type="evidence" value="ECO:0007669"/>
    <property type="project" value="TreeGrafter"/>
</dbReference>
<sequence>MGKTFENKILIEMIRRNPVLYDQSHANYKNVRIKDKIWNEIADTLGETDCGEEIKRRWKNLRDSFSKHVRSETAGSGKGKEAKFLDRYKSWPWAKHMEFLRPYLTRSDSTQSTPATDDSELCPVWTEEDEFLSEPSSLNVPKKMEIEEDEEPLQESNSEIRTIISYLEERRRNARDVDDVDLLFQGYAKTVKKLAPKRQIMIKFKISQMLMEEELAELEEMEQSVYE</sequence>
<evidence type="ECO:0000313" key="2">
    <source>
        <dbReference type="EMBL" id="CAH1984224.1"/>
    </source>
</evidence>
<dbReference type="Proteomes" id="UP001152888">
    <property type="component" value="Unassembled WGS sequence"/>
</dbReference>
<accession>A0A9P0KY86</accession>
<dbReference type="OrthoDB" id="6081971at2759"/>
<dbReference type="GO" id="GO:0006357">
    <property type="term" value="P:regulation of transcription by RNA polymerase II"/>
    <property type="evidence" value="ECO:0007669"/>
    <property type="project" value="TreeGrafter"/>
</dbReference>
<keyword evidence="3" id="KW-1185">Reference proteome</keyword>
<dbReference type="InterPro" id="IPR039353">
    <property type="entry name" value="TF_Adf1"/>
</dbReference>
<protein>
    <recommendedName>
        <fullName evidence="1">MADF domain-containing protein</fullName>
    </recommendedName>
</protein>
<comment type="caution">
    <text evidence="2">The sequence shown here is derived from an EMBL/GenBank/DDBJ whole genome shotgun (WGS) entry which is preliminary data.</text>
</comment>
<evidence type="ECO:0000313" key="3">
    <source>
        <dbReference type="Proteomes" id="UP001152888"/>
    </source>
</evidence>
<organism evidence="2 3">
    <name type="scientific">Acanthoscelides obtectus</name>
    <name type="common">Bean weevil</name>
    <name type="synonym">Bruchus obtectus</name>
    <dbReference type="NCBI Taxonomy" id="200917"/>
    <lineage>
        <taxon>Eukaryota</taxon>
        <taxon>Metazoa</taxon>
        <taxon>Ecdysozoa</taxon>
        <taxon>Arthropoda</taxon>
        <taxon>Hexapoda</taxon>
        <taxon>Insecta</taxon>
        <taxon>Pterygota</taxon>
        <taxon>Neoptera</taxon>
        <taxon>Endopterygota</taxon>
        <taxon>Coleoptera</taxon>
        <taxon>Polyphaga</taxon>
        <taxon>Cucujiformia</taxon>
        <taxon>Chrysomeloidea</taxon>
        <taxon>Chrysomelidae</taxon>
        <taxon>Bruchinae</taxon>
        <taxon>Bruchini</taxon>
        <taxon>Acanthoscelides</taxon>
    </lineage>
</organism>